<proteinExistence type="predicted"/>
<reference evidence="2" key="1">
    <citation type="journal article" date="2021" name="bioRxiv">
        <title>Whole Genome Assembly and Annotation of Northern Wild Rice, Zizania palustris L., Supports a Whole Genome Duplication in the Zizania Genus.</title>
        <authorList>
            <person name="Haas M."/>
            <person name="Kono T."/>
            <person name="Macchietto M."/>
            <person name="Millas R."/>
            <person name="McGilp L."/>
            <person name="Shao M."/>
            <person name="Duquette J."/>
            <person name="Hirsch C.N."/>
            <person name="Kimball J."/>
        </authorList>
    </citation>
    <scope>NUCLEOTIDE SEQUENCE</scope>
    <source>
        <tissue evidence="2">Fresh leaf tissue</tissue>
    </source>
</reference>
<evidence type="ECO:0000313" key="3">
    <source>
        <dbReference type="Proteomes" id="UP000729402"/>
    </source>
</evidence>
<organism evidence="2 3">
    <name type="scientific">Zizania palustris</name>
    <name type="common">Northern wild rice</name>
    <dbReference type="NCBI Taxonomy" id="103762"/>
    <lineage>
        <taxon>Eukaryota</taxon>
        <taxon>Viridiplantae</taxon>
        <taxon>Streptophyta</taxon>
        <taxon>Embryophyta</taxon>
        <taxon>Tracheophyta</taxon>
        <taxon>Spermatophyta</taxon>
        <taxon>Magnoliopsida</taxon>
        <taxon>Liliopsida</taxon>
        <taxon>Poales</taxon>
        <taxon>Poaceae</taxon>
        <taxon>BOP clade</taxon>
        <taxon>Oryzoideae</taxon>
        <taxon>Oryzeae</taxon>
        <taxon>Zizaniinae</taxon>
        <taxon>Zizania</taxon>
    </lineage>
</organism>
<evidence type="ECO:0000313" key="2">
    <source>
        <dbReference type="EMBL" id="KAG8096685.1"/>
    </source>
</evidence>
<comment type="caution">
    <text evidence="2">The sequence shown here is derived from an EMBL/GenBank/DDBJ whole genome shotgun (WGS) entry which is preliminary data.</text>
</comment>
<evidence type="ECO:0000256" key="1">
    <source>
        <dbReference type="SAM" id="MobiDB-lite"/>
    </source>
</evidence>
<dbReference type="AlphaFoldDB" id="A0A8J6BYJ7"/>
<keyword evidence="3" id="KW-1185">Reference proteome</keyword>
<gene>
    <name evidence="2" type="ORF">GUJ93_ZPchr0013g34307</name>
</gene>
<dbReference type="Proteomes" id="UP000729402">
    <property type="component" value="Unassembled WGS sequence"/>
</dbReference>
<dbReference type="EMBL" id="JAAALK010000079">
    <property type="protein sequence ID" value="KAG8096685.1"/>
    <property type="molecule type" value="Genomic_DNA"/>
</dbReference>
<feature type="compositionally biased region" description="Gly residues" evidence="1">
    <location>
        <begin position="164"/>
        <end position="182"/>
    </location>
</feature>
<protein>
    <submittedName>
        <fullName evidence="2">Uncharacterized protein</fullName>
    </submittedName>
</protein>
<feature type="region of interest" description="Disordered" evidence="1">
    <location>
        <begin position="151"/>
        <end position="199"/>
    </location>
</feature>
<accession>A0A8J6BYJ7</accession>
<name>A0A8J6BYJ7_ZIZPA</name>
<reference evidence="2" key="2">
    <citation type="submission" date="2021-02" db="EMBL/GenBank/DDBJ databases">
        <authorList>
            <person name="Kimball J.A."/>
            <person name="Haas M.W."/>
            <person name="Macchietto M."/>
            <person name="Kono T."/>
            <person name="Duquette J."/>
            <person name="Shao M."/>
        </authorList>
    </citation>
    <scope>NUCLEOTIDE SEQUENCE</scope>
    <source>
        <tissue evidence="2">Fresh leaf tissue</tissue>
    </source>
</reference>
<sequence>MAFCSSMPHLHPPLTSQSHSVLILHPAHHIVASLKCHHPSLHRNTAKQMDDHNDDGLRDLFSQPDSVFPATGYDFFSWAESSQAHRAGMHALDLNSQAEDFTNITSYSKMLRGDGFIRDCTSGTLGLCVPHNGERDGGRVIRGGGHARSLFGGRRGGSLAEGAASGGGGRGGSMAQGGAGGGDHGRSITEGGAGSRGHG</sequence>